<protein>
    <recommendedName>
        <fullName evidence="2">Ribosomal protein eL8/eL30/eS12/Gadd45 domain-containing protein</fullName>
    </recommendedName>
</protein>
<dbReference type="AlphaFoldDB" id="A0A433U6L3"/>
<proteinExistence type="inferred from homology"/>
<dbReference type="InterPro" id="IPR029064">
    <property type="entry name" value="Ribosomal_eL30-like_sf"/>
</dbReference>
<name>A0A433U6L3_ELYCH</name>
<dbReference type="STRING" id="188477.A0A433U6L3"/>
<dbReference type="Pfam" id="PF01248">
    <property type="entry name" value="Ribosomal_L7Ae"/>
    <property type="match status" value="1"/>
</dbReference>
<evidence type="ECO:0000313" key="4">
    <source>
        <dbReference type="Proteomes" id="UP000271974"/>
    </source>
</evidence>
<dbReference type="OrthoDB" id="5976967at2759"/>
<dbReference type="InterPro" id="IPR024824">
    <property type="entry name" value="GADD45"/>
</dbReference>
<dbReference type="InterPro" id="IPR004038">
    <property type="entry name" value="Ribosomal_eL8/eL30/eS12/Gad45"/>
</dbReference>
<sequence>MERELTLRHSCDKGTAVESELCGMEKYRRNRERPCTSHRHLSRMDRISGLSIKLGKPEIRLPGGYIYNTLKEVVWQAVEQGRVTCGVQNCAIQLETEPCVLPLCVLLAATPGHSDISTSIHHMLIEAFCLEHSVQLIKVDSVCKLGQLLQGRACPHFDQEFQFLEKSSDLGCVILQHSIGNGSEEDRALTEFCLSDTSQPHRIALQD</sequence>
<dbReference type="GO" id="GO:0005737">
    <property type="term" value="C:cytoplasm"/>
    <property type="evidence" value="ECO:0007669"/>
    <property type="project" value="TreeGrafter"/>
</dbReference>
<dbReference type="Gene3D" id="3.30.1330.30">
    <property type="match status" value="1"/>
</dbReference>
<evidence type="ECO:0000313" key="3">
    <source>
        <dbReference type="EMBL" id="RUS89424.1"/>
    </source>
</evidence>
<dbReference type="EMBL" id="RQTK01000056">
    <property type="protein sequence ID" value="RUS89424.1"/>
    <property type="molecule type" value="Genomic_DNA"/>
</dbReference>
<dbReference type="GO" id="GO:0005634">
    <property type="term" value="C:nucleus"/>
    <property type="evidence" value="ECO:0007669"/>
    <property type="project" value="InterPro"/>
</dbReference>
<organism evidence="3 4">
    <name type="scientific">Elysia chlorotica</name>
    <name type="common">Eastern emerald elysia</name>
    <name type="synonym">Sea slug</name>
    <dbReference type="NCBI Taxonomy" id="188477"/>
    <lineage>
        <taxon>Eukaryota</taxon>
        <taxon>Metazoa</taxon>
        <taxon>Spiralia</taxon>
        <taxon>Lophotrochozoa</taxon>
        <taxon>Mollusca</taxon>
        <taxon>Gastropoda</taxon>
        <taxon>Heterobranchia</taxon>
        <taxon>Euthyneura</taxon>
        <taxon>Panpulmonata</taxon>
        <taxon>Sacoglossa</taxon>
        <taxon>Placobranchoidea</taxon>
        <taxon>Plakobranchidae</taxon>
        <taxon>Elysia</taxon>
    </lineage>
</organism>
<keyword evidence="4" id="KW-1185">Reference proteome</keyword>
<reference evidence="3 4" key="1">
    <citation type="submission" date="2019-01" db="EMBL/GenBank/DDBJ databases">
        <title>A draft genome assembly of the solar-powered sea slug Elysia chlorotica.</title>
        <authorList>
            <person name="Cai H."/>
            <person name="Li Q."/>
            <person name="Fang X."/>
            <person name="Li J."/>
            <person name="Curtis N.E."/>
            <person name="Altenburger A."/>
            <person name="Shibata T."/>
            <person name="Feng M."/>
            <person name="Maeda T."/>
            <person name="Schwartz J.A."/>
            <person name="Shigenobu S."/>
            <person name="Lundholm N."/>
            <person name="Nishiyama T."/>
            <person name="Yang H."/>
            <person name="Hasebe M."/>
            <person name="Li S."/>
            <person name="Pierce S.K."/>
            <person name="Wang J."/>
        </authorList>
    </citation>
    <scope>NUCLEOTIDE SEQUENCE [LARGE SCALE GENOMIC DNA]</scope>
    <source>
        <strain evidence="3">EC2010</strain>
        <tissue evidence="3">Whole organism of an adult</tissue>
    </source>
</reference>
<dbReference type="Proteomes" id="UP000271974">
    <property type="component" value="Unassembled WGS sequence"/>
</dbReference>
<dbReference type="GO" id="GO:0051726">
    <property type="term" value="P:regulation of cell cycle"/>
    <property type="evidence" value="ECO:0007669"/>
    <property type="project" value="InterPro"/>
</dbReference>
<feature type="domain" description="Ribosomal protein eL8/eL30/eS12/Gadd45" evidence="2">
    <location>
        <begin position="70"/>
        <end position="150"/>
    </location>
</feature>
<dbReference type="PANTHER" id="PTHR10411">
    <property type="entry name" value="GROWTH ARREST AND DNA DAMAGE-INDUCIBLE PROTEIN GADD45"/>
    <property type="match status" value="1"/>
</dbReference>
<evidence type="ECO:0000259" key="2">
    <source>
        <dbReference type="Pfam" id="PF01248"/>
    </source>
</evidence>
<evidence type="ECO:0000256" key="1">
    <source>
        <dbReference type="ARBA" id="ARBA00007361"/>
    </source>
</evidence>
<comment type="caution">
    <text evidence="3">The sequence shown here is derived from an EMBL/GenBank/DDBJ whole genome shotgun (WGS) entry which is preliminary data.</text>
</comment>
<dbReference type="PANTHER" id="PTHR10411:SF8">
    <property type="entry name" value="FI09246P"/>
    <property type="match status" value="1"/>
</dbReference>
<comment type="similarity">
    <text evidence="1">Belongs to the GADD45 family.</text>
</comment>
<accession>A0A433U6L3</accession>
<gene>
    <name evidence="3" type="ORF">EGW08_002797</name>
</gene>